<keyword evidence="6 9" id="KW-0418">Kinase</keyword>
<evidence type="ECO:0000256" key="8">
    <source>
        <dbReference type="ARBA" id="ARBA00048141"/>
    </source>
</evidence>
<dbReference type="PRINTS" id="PR00474">
    <property type="entry name" value="GLU5KINASE"/>
</dbReference>
<dbReference type="PANTHER" id="PTHR23342:SF0">
    <property type="entry name" value="N-ACETYLGLUTAMATE SYNTHASE, MITOCHONDRIAL"/>
    <property type="match status" value="1"/>
</dbReference>
<dbReference type="AlphaFoldDB" id="A0A399FV62"/>
<evidence type="ECO:0000256" key="9">
    <source>
        <dbReference type="HAMAP-Rule" id="MF_00082"/>
    </source>
</evidence>
<dbReference type="HAMAP" id="MF_00082">
    <property type="entry name" value="ArgB"/>
    <property type="match status" value="1"/>
</dbReference>
<dbReference type="UniPathway" id="UPA00068">
    <property type="reaction ID" value="UER00107"/>
</dbReference>
<protein>
    <recommendedName>
        <fullName evidence="9">Acetylglutamate kinase</fullName>
        <ecNumber evidence="9">2.7.2.8</ecNumber>
    </recommendedName>
    <alternativeName>
        <fullName evidence="9">N-acetyl-L-glutamate 5-phosphotransferase</fullName>
    </alternativeName>
    <alternativeName>
        <fullName evidence="9">NAG kinase</fullName>
        <shortName evidence="9">NAGK</shortName>
    </alternativeName>
</protein>
<dbReference type="SUPFAM" id="SSF53633">
    <property type="entry name" value="Carbamate kinase-like"/>
    <property type="match status" value="1"/>
</dbReference>
<evidence type="ECO:0000313" key="11">
    <source>
        <dbReference type="EMBL" id="RII00268.1"/>
    </source>
</evidence>
<evidence type="ECO:0000256" key="4">
    <source>
        <dbReference type="ARBA" id="ARBA00022679"/>
    </source>
</evidence>
<keyword evidence="5 9" id="KW-0547">Nucleotide-binding</keyword>
<evidence type="ECO:0000256" key="5">
    <source>
        <dbReference type="ARBA" id="ARBA00022741"/>
    </source>
</evidence>
<dbReference type="PANTHER" id="PTHR23342">
    <property type="entry name" value="N-ACETYLGLUTAMATE SYNTHASE"/>
    <property type="match status" value="1"/>
</dbReference>
<accession>A0A399FV62</accession>
<dbReference type="CDD" id="cd04250">
    <property type="entry name" value="AAK_NAGK-C"/>
    <property type="match status" value="1"/>
</dbReference>
<dbReference type="PIRSF" id="PIRSF000728">
    <property type="entry name" value="NAGK"/>
    <property type="match status" value="1"/>
</dbReference>
<dbReference type="GO" id="GO:0042450">
    <property type="term" value="P:L-arginine biosynthetic process via ornithine"/>
    <property type="evidence" value="ECO:0007669"/>
    <property type="project" value="UniProtKB-UniRule"/>
</dbReference>
<dbReference type="InterPro" id="IPR001048">
    <property type="entry name" value="Asp/Glu/Uridylate_kinase"/>
</dbReference>
<feature type="binding site" evidence="9">
    <location>
        <position position="181"/>
    </location>
    <ligand>
        <name>substrate</name>
    </ligand>
</feature>
<dbReference type="Pfam" id="PF00696">
    <property type="entry name" value="AA_kinase"/>
    <property type="match status" value="1"/>
</dbReference>
<proteinExistence type="inferred from homology"/>
<comment type="similarity">
    <text evidence="9">Belongs to the acetylglutamate kinase family. ArgB subfamily.</text>
</comment>
<dbReference type="InterPro" id="IPR036393">
    <property type="entry name" value="AceGlu_kinase-like_sf"/>
</dbReference>
<comment type="function">
    <text evidence="9">Catalyzes the ATP-dependent phosphorylation of N-acetyl-L-glutamate.</text>
</comment>
<keyword evidence="9" id="KW-0963">Cytoplasm</keyword>
<feature type="site" description="Transition state stabilizer" evidence="9">
    <location>
        <position position="30"/>
    </location>
</feature>
<dbReference type="InterPro" id="IPR004662">
    <property type="entry name" value="AcgluKinase_fam"/>
</dbReference>
<dbReference type="Gene3D" id="3.40.1160.10">
    <property type="entry name" value="Acetylglutamate kinase-like"/>
    <property type="match status" value="1"/>
</dbReference>
<evidence type="ECO:0000256" key="1">
    <source>
        <dbReference type="ARBA" id="ARBA00004828"/>
    </source>
</evidence>
<comment type="pathway">
    <text evidence="1 9">Amino-acid biosynthesis; L-arginine biosynthesis; N(2)-acetyl-L-ornithine from L-glutamate: step 2/4.</text>
</comment>
<dbReference type="EC" id="2.7.2.8" evidence="9"/>
<dbReference type="InterPro" id="IPR041727">
    <property type="entry name" value="NAGK-C"/>
</dbReference>
<keyword evidence="2 9" id="KW-0055">Arginine biosynthesis</keyword>
<dbReference type="Proteomes" id="UP000266287">
    <property type="component" value="Unassembled WGS sequence"/>
</dbReference>
<dbReference type="InterPro" id="IPR037528">
    <property type="entry name" value="ArgB"/>
</dbReference>
<dbReference type="GO" id="GO:0005737">
    <property type="term" value="C:cytoplasm"/>
    <property type="evidence" value="ECO:0007669"/>
    <property type="project" value="UniProtKB-SubCell"/>
</dbReference>
<dbReference type="EMBL" id="NDHY01000005">
    <property type="protein sequence ID" value="RII00268.1"/>
    <property type="molecule type" value="Genomic_DNA"/>
</dbReference>
<evidence type="ECO:0000256" key="7">
    <source>
        <dbReference type="ARBA" id="ARBA00022840"/>
    </source>
</evidence>
<evidence type="ECO:0000256" key="3">
    <source>
        <dbReference type="ARBA" id="ARBA00022605"/>
    </source>
</evidence>
<comment type="caution">
    <text evidence="11">The sequence shown here is derived from an EMBL/GenBank/DDBJ whole genome shotgun (WGS) entry which is preliminary data.</text>
</comment>
<evidence type="ECO:0000256" key="6">
    <source>
        <dbReference type="ARBA" id="ARBA00022777"/>
    </source>
</evidence>
<comment type="subcellular location">
    <subcellularLocation>
        <location evidence="9">Cytoplasm</location>
    </subcellularLocation>
</comment>
<dbReference type="NCBIfam" id="TIGR00761">
    <property type="entry name" value="argB"/>
    <property type="match status" value="1"/>
</dbReference>
<dbReference type="GO" id="GO:0005524">
    <property type="term" value="F:ATP binding"/>
    <property type="evidence" value="ECO:0007669"/>
    <property type="project" value="UniProtKB-UniRule"/>
</dbReference>
<keyword evidence="4 9" id="KW-0808">Transferase</keyword>
<dbReference type="FunFam" id="3.40.1160.10:FF:000004">
    <property type="entry name" value="Acetylglutamate kinase"/>
    <property type="match status" value="1"/>
</dbReference>
<feature type="domain" description="Aspartate/glutamate/uridylate kinase" evidence="10">
    <location>
        <begin position="25"/>
        <end position="262"/>
    </location>
</feature>
<evidence type="ECO:0000313" key="12">
    <source>
        <dbReference type="Proteomes" id="UP000266287"/>
    </source>
</evidence>
<keyword evidence="3 9" id="KW-0028">Amino-acid biosynthesis</keyword>
<dbReference type="GO" id="GO:0003991">
    <property type="term" value="F:acetylglutamate kinase activity"/>
    <property type="evidence" value="ECO:0007669"/>
    <property type="project" value="UniProtKB-UniRule"/>
</dbReference>
<comment type="catalytic activity">
    <reaction evidence="8 9">
        <text>N-acetyl-L-glutamate + ATP = N-acetyl-L-glutamyl 5-phosphate + ADP</text>
        <dbReference type="Rhea" id="RHEA:14629"/>
        <dbReference type="ChEBI" id="CHEBI:30616"/>
        <dbReference type="ChEBI" id="CHEBI:44337"/>
        <dbReference type="ChEBI" id="CHEBI:57936"/>
        <dbReference type="ChEBI" id="CHEBI:456216"/>
        <dbReference type="EC" id="2.7.2.8"/>
    </reaction>
</comment>
<evidence type="ECO:0000256" key="2">
    <source>
        <dbReference type="ARBA" id="ARBA00022571"/>
    </source>
</evidence>
<keyword evidence="7 9" id="KW-0067">ATP-binding</keyword>
<organism evidence="11 12">
    <name type="scientific">candidate division NPL-UPA2 bacterium Unc8</name>
    <dbReference type="NCBI Taxonomy" id="1980939"/>
    <lineage>
        <taxon>Bacteria</taxon>
    </lineage>
</organism>
<feature type="site" description="Transition state stabilizer" evidence="9">
    <location>
        <position position="244"/>
    </location>
</feature>
<name>A0A399FV62_UNCN2</name>
<evidence type="ECO:0000259" key="10">
    <source>
        <dbReference type="Pfam" id="PF00696"/>
    </source>
</evidence>
<feature type="binding site" evidence="9">
    <location>
        <position position="87"/>
    </location>
    <ligand>
        <name>substrate</name>
    </ligand>
</feature>
<sequence length="286" mass="31118">MIERAIEKAGILVEALPYIKKFHGKTMVIKYGGSTISDSHMEKNFALDIVLMKYVGMNPVMIHGGGPFITKALKERGKESQFIEGLRITDKEDINIVARILAQINQEIVSFIKEVGGEAIGLESVIEAQRLAPLGRSGEKIDIGFVGEVKGISAEVKRHIKEKAIPIINPLGKGAGGEALNVNADDAAAKVAIELKAEKFIILTDVPGIMRNWTDKDSLISTLTLDEVKFLIKKEVIMSGMIPKVKACIKALECGVEIVHILDGRVNHSLLLEIFTDAGIGTQIVK</sequence>
<gene>
    <name evidence="9 11" type="primary">argB</name>
    <name evidence="11" type="ORF">B9J77_02995</name>
</gene>
<feature type="binding site" evidence="9">
    <location>
        <begin position="65"/>
        <end position="66"/>
    </location>
    <ligand>
        <name>substrate</name>
    </ligand>
</feature>
<reference evidence="11 12" key="1">
    <citation type="submission" date="2018-08" db="EMBL/GenBank/DDBJ databases">
        <title>Draft genome of candidate division NPL-UPA2 bacterium Unc8 that adapted to ultra-basic serpentinizing groundwater.</title>
        <authorList>
            <person name="Ishii S."/>
            <person name="Suzuki S."/>
            <person name="Nealson K.H."/>
        </authorList>
    </citation>
    <scope>NUCLEOTIDE SEQUENCE [LARGE SCALE GENOMIC DNA]</scope>
    <source>
        <strain evidence="11">Unc8</strain>
    </source>
</reference>
<dbReference type="InterPro" id="IPR001057">
    <property type="entry name" value="Glu/AcGlu_kinase"/>
</dbReference>